<dbReference type="PANTHER" id="PTHR36902">
    <property type="entry name" value="ENRICHED IN SURFACE-LABELED PROTEOME PROTEIN 9"/>
    <property type="match status" value="1"/>
</dbReference>
<dbReference type="PANTHER" id="PTHR36902:SF1">
    <property type="entry name" value="ENRICHED IN SURFACE-LABELED PROTEOME PROTEIN 9"/>
    <property type="match status" value="1"/>
</dbReference>
<name>A0ABM1S3N3_LIMPO</name>
<evidence type="ECO:0000256" key="1">
    <source>
        <dbReference type="SAM" id="Phobius"/>
    </source>
</evidence>
<keyword evidence="1" id="KW-1133">Transmembrane helix</keyword>
<feature type="transmembrane region" description="Helical" evidence="1">
    <location>
        <begin position="62"/>
        <end position="83"/>
    </location>
</feature>
<dbReference type="Proteomes" id="UP000694941">
    <property type="component" value="Unplaced"/>
</dbReference>
<feature type="transmembrane region" description="Helical" evidence="1">
    <location>
        <begin position="773"/>
        <end position="797"/>
    </location>
</feature>
<reference evidence="4" key="1">
    <citation type="submission" date="2025-08" db="UniProtKB">
        <authorList>
            <consortium name="RefSeq"/>
        </authorList>
    </citation>
    <scope>IDENTIFICATION</scope>
    <source>
        <tissue evidence="4">Muscle</tissue>
    </source>
</reference>
<accession>A0ABM1S3N3</accession>
<dbReference type="Pfam" id="PF25898">
    <property type="entry name" value="LolA_2nd_metazoa"/>
    <property type="match status" value="1"/>
</dbReference>
<dbReference type="GeneID" id="106478836"/>
<feature type="domain" description="LolA-like" evidence="2">
    <location>
        <begin position="323"/>
        <end position="561"/>
    </location>
</feature>
<dbReference type="InterPro" id="IPR058831">
    <property type="entry name" value="LolA-like_dom_2nd"/>
</dbReference>
<evidence type="ECO:0000313" key="3">
    <source>
        <dbReference type="Proteomes" id="UP000694941"/>
    </source>
</evidence>
<keyword evidence="1" id="KW-0812">Transmembrane</keyword>
<keyword evidence="1" id="KW-0472">Membrane</keyword>
<evidence type="ECO:0000259" key="2">
    <source>
        <dbReference type="Pfam" id="PF25898"/>
    </source>
</evidence>
<protein>
    <submittedName>
        <fullName evidence="4">Uncharacterized protein LOC106478836</fullName>
    </submittedName>
</protein>
<evidence type="ECO:0000313" key="4">
    <source>
        <dbReference type="RefSeq" id="XP_022238238.1"/>
    </source>
</evidence>
<proteinExistence type="predicted"/>
<organism evidence="3 4">
    <name type="scientific">Limulus polyphemus</name>
    <name type="common">Atlantic horseshoe crab</name>
    <dbReference type="NCBI Taxonomy" id="6850"/>
    <lineage>
        <taxon>Eukaryota</taxon>
        <taxon>Metazoa</taxon>
        <taxon>Ecdysozoa</taxon>
        <taxon>Arthropoda</taxon>
        <taxon>Chelicerata</taxon>
        <taxon>Merostomata</taxon>
        <taxon>Xiphosura</taxon>
        <taxon>Limulidae</taxon>
        <taxon>Limulus</taxon>
    </lineage>
</organism>
<sequence>MEDLKENNLLTEEMQMKFDTYKAISCIDDGKGVNLVYLDFQEAFGEGSYNRQYPFQTTAQAFFYRIPLYYILVLACFITAVLAERNVQVCTEETENYGPIPPVVPESFIVKAEVVDHILNSDTWVEEYFDRANLRVKVKITSRGTESHFIYDYSSEQVIEYNIFHPGSRAKDDPLSLLTCSIYSMDSSPLTVYPGYHSGIYNTKDSRMVTSYEALHFGGPYKFAFNSSHSDGYDGRGIPVNRFRGCVYDKWLDSTFQSFYDWSDSNAIPPSGDIEVPLANKINGGIYVKTEQHQKMWIDVNITSNVAWFKGNPSFNDLDFQIPRRMYCENYHQENAKKVPKIPNFFSARMESTLGRFDMDNRLLATEYIWYDEIWYDFDQQLARVDFVPSLATLTLWSLFKDSSVVSSVLDFKSGLMYVTQKSTGLCVEQPISREIFLVSSDPDKLKLASPDELFGLDPENLNYKGKYYARRIKCDVWSGKKATKLENNTFSQEYQEFYFSTEDWHSDSDEDELFQILVRETQTLFQLDSENNLIEDFVEHNFFKFKPRQPSLSVYDISSCAEKSHRKYFLMLFKRTYRELIKDRKRDFVDAARYSIREFSQLGSVLQVQDFRVEFSENVGQIIASFMLIENQKPQNPDTDVSIAQAKENLEQAVNVQGSFVVILANVNPGDPQQPEIMIYAVRGSFHEVHPFRGQPQTLREKEIHGSVEQINHFPVVKRSLDEAHSFKGHPQKLEQEEIHRSVKQMNHSLGLSERTHADNNKSDKSGYSSGALAGLAIAMLLIGLGIGIAMMYFYLRKYTGQKADTFIPMSENISTT</sequence>
<keyword evidence="3" id="KW-1185">Reference proteome</keyword>
<gene>
    <name evidence="4" type="primary">LOC106478836</name>
</gene>
<dbReference type="RefSeq" id="XP_022238238.1">
    <property type="nucleotide sequence ID" value="XM_022382530.1"/>
</dbReference>